<organism evidence="1 2">
    <name type="scientific">Emericellopsis atlantica</name>
    <dbReference type="NCBI Taxonomy" id="2614577"/>
    <lineage>
        <taxon>Eukaryota</taxon>
        <taxon>Fungi</taxon>
        <taxon>Dikarya</taxon>
        <taxon>Ascomycota</taxon>
        <taxon>Pezizomycotina</taxon>
        <taxon>Sordariomycetes</taxon>
        <taxon>Hypocreomycetidae</taxon>
        <taxon>Hypocreales</taxon>
        <taxon>Bionectriaceae</taxon>
        <taxon>Emericellopsis</taxon>
    </lineage>
</organism>
<comment type="caution">
    <text evidence="1">The sequence shown here is derived from an EMBL/GenBank/DDBJ whole genome shotgun (WGS) entry which is preliminary data.</text>
</comment>
<gene>
    <name evidence="1" type="ORF">F5Z01DRAFT_530129</name>
</gene>
<evidence type="ECO:0000313" key="2">
    <source>
        <dbReference type="Proteomes" id="UP000887229"/>
    </source>
</evidence>
<proteinExistence type="predicted"/>
<evidence type="ECO:0000313" key="1">
    <source>
        <dbReference type="EMBL" id="KAG9255960.1"/>
    </source>
</evidence>
<reference evidence="1" key="1">
    <citation type="journal article" date="2021" name="IMA Fungus">
        <title>Genomic characterization of three marine fungi, including Emericellopsis atlantica sp. nov. with signatures of a generalist lifestyle and marine biomass degradation.</title>
        <authorList>
            <person name="Hagestad O.C."/>
            <person name="Hou L."/>
            <person name="Andersen J.H."/>
            <person name="Hansen E.H."/>
            <person name="Altermark B."/>
            <person name="Li C."/>
            <person name="Kuhnert E."/>
            <person name="Cox R.J."/>
            <person name="Crous P.W."/>
            <person name="Spatafora J.W."/>
            <person name="Lail K."/>
            <person name="Amirebrahimi M."/>
            <person name="Lipzen A."/>
            <person name="Pangilinan J."/>
            <person name="Andreopoulos W."/>
            <person name="Hayes R.D."/>
            <person name="Ng V."/>
            <person name="Grigoriev I.V."/>
            <person name="Jackson S.A."/>
            <person name="Sutton T.D.S."/>
            <person name="Dobson A.D.W."/>
            <person name="Rama T."/>
        </authorList>
    </citation>
    <scope>NUCLEOTIDE SEQUENCE</scope>
    <source>
        <strain evidence="1">TS7</strain>
    </source>
</reference>
<protein>
    <submittedName>
        <fullName evidence="1">Uncharacterized protein</fullName>
    </submittedName>
</protein>
<accession>A0A9P8CR97</accession>
<dbReference type="AlphaFoldDB" id="A0A9P8CR97"/>
<dbReference type="OrthoDB" id="5429780at2759"/>
<dbReference type="Proteomes" id="UP000887229">
    <property type="component" value="Unassembled WGS sequence"/>
</dbReference>
<keyword evidence="2" id="KW-1185">Reference proteome</keyword>
<dbReference type="GeneID" id="70291352"/>
<dbReference type="RefSeq" id="XP_046119884.1">
    <property type="nucleotide sequence ID" value="XM_046260449.1"/>
</dbReference>
<name>A0A9P8CR97_9HYPO</name>
<sequence>MPDIPPIVISKTTLECVGFSADKATAVWNAWTDHPQATDKGNKSFLYFMTVWPYGSHCPFLEHDDEKWRQAMTAFGLSTDVQDKIMHPAFRELRLTRSCTHWCRDTVEIRFKALRYTQKPREHSRRAPAPSIFDKSESLTHIAARGISDHTILFKDIDEARADGFLDTQGCVQHISRILHSSPSDFSSDRVYFHPELATVQCYAGYAKQRGTDETNIMIVCIAIPNAVLQGLLLTDCGLQRLYWPSEAWQEFVDCNRTRQTVPLELCRYQLATLLIGSTAKYRLTCHRGVTEDTVLVMDGRPAVRYVFDGSDDGQDFLEKSIAQRPYIYHFTNGDWNTWLAEFEPRESGVQSAV</sequence>
<dbReference type="EMBL" id="MU251249">
    <property type="protein sequence ID" value="KAG9255960.1"/>
    <property type="molecule type" value="Genomic_DNA"/>
</dbReference>